<dbReference type="SMART" id="SM00392">
    <property type="entry name" value="PROF"/>
    <property type="match status" value="1"/>
</dbReference>
<keyword evidence="4" id="KW-1185">Reference proteome</keyword>
<protein>
    <recommendedName>
        <fullName evidence="2">Profilin</fullName>
    </recommendedName>
</protein>
<keyword evidence="2" id="KW-0009">Actin-binding</keyword>
<proteinExistence type="inferred from homology"/>
<dbReference type="AlphaFoldDB" id="A0AAV7K2U8"/>
<dbReference type="Pfam" id="PF00235">
    <property type="entry name" value="Profilin"/>
    <property type="match status" value="1"/>
</dbReference>
<gene>
    <name evidence="3" type="ORF">LOD99_2744</name>
</gene>
<dbReference type="InterPro" id="IPR036140">
    <property type="entry name" value="PFN_sf"/>
</dbReference>
<dbReference type="InterPro" id="IPR005455">
    <property type="entry name" value="PFN_euk"/>
</dbReference>
<comment type="similarity">
    <text evidence="1 2">Belongs to the profilin family.</text>
</comment>
<evidence type="ECO:0000313" key="3">
    <source>
        <dbReference type="EMBL" id="KAI6654865.1"/>
    </source>
</evidence>
<evidence type="ECO:0000313" key="4">
    <source>
        <dbReference type="Proteomes" id="UP001165289"/>
    </source>
</evidence>
<organism evidence="3 4">
    <name type="scientific">Oopsacas minuta</name>
    <dbReference type="NCBI Taxonomy" id="111878"/>
    <lineage>
        <taxon>Eukaryota</taxon>
        <taxon>Metazoa</taxon>
        <taxon>Porifera</taxon>
        <taxon>Hexactinellida</taxon>
        <taxon>Hexasterophora</taxon>
        <taxon>Lyssacinosida</taxon>
        <taxon>Leucopsacidae</taxon>
        <taxon>Oopsacas</taxon>
    </lineage>
</organism>
<dbReference type="GO" id="GO:0005938">
    <property type="term" value="C:cell cortex"/>
    <property type="evidence" value="ECO:0007669"/>
    <property type="project" value="TreeGrafter"/>
</dbReference>
<accession>A0AAV7K2U8</accession>
<dbReference type="PANTHER" id="PTHR11604:SF2">
    <property type="entry name" value="PROFILIN-4"/>
    <property type="match status" value="1"/>
</dbReference>
<evidence type="ECO:0000256" key="1">
    <source>
        <dbReference type="ARBA" id="ARBA00010058"/>
    </source>
</evidence>
<reference evidence="3 4" key="1">
    <citation type="journal article" date="2023" name="BMC Biol.">
        <title>The compact genome of the sponge Oopsacas minuta (Hexactinellida) is lacking key metazoan core genes.</title>
        <authorList>
            <person name="Santini S."/>
            <person name="Schenkelaars Q."/>
            <person name="Jourda C."/>
            <person name="Duchesne M."/>
            <person name="Belahbib H."/>
            <person name="Rocher C."/>
            <person name="Selva M."/>
            <person name="Riesgo A."/>
            <person name="Vervoort M."/>
            <person name="Leys S.P."/>
            <person name="Kodjabachian L."/>
            <person name="Le Bivic A."/>
            <person name="Borchiellini C."/>
            <person name="Claverie J.M."/>
            <person name="Renard E."/>
        </authorList>
    </citation>
    <scope>NUCLEOTIDE SEQUENCE [LARGE SCALE GENOMIC DNA]</scope>
    <source>
        <strain evidence="3">SPO-2</strain>
    </source>
</reference>
<dbReference type="EMBL" id="JAKMXF010000221">
    <property type="protein sequence ID" value="KAI6654865.1"/>
    <property type="molecule type" value="Genomic_DNA"/>
</dbReference>
<dbReference type="SUPFAM" id="SSF55770">
    <property type="entry name" value="Profilin (actin-binding protein)"/>
    <property type="match status" value="1"/>
</dbReference>
<dbReference type="Gene3D" id="3.30.450.30">
    <property type="entry name" value="Dynein light chain 2a, cytoplasmic"/>
    <property type="match status" value="1"/>
</dbReference>
<evidence type="ECO:0000256" key="2">
    <source>
        <dbReference type="RuleBase" id="RU003909"/>
    </source>
</evidence>
<dbReference type="Proteomes" id="UP001165289">
    <property type="component" value="Unassembled WGS sequence"/>
</dbReference>
<sequence length="128" mass="14609">MNEIPELIQKRLIDTNHVEHAAIFRRQDSSLRVASLGFNLSSDDITYLVSLFEDLPRCREDGVIFGGVTYRAIRADKFSIYLVNKRDGLVLVKTKTLIIFTTWNNTQYASVCIESAENLGSYFKEKGK</sequence>
<dbReference type="InterPro" id="IPR048278">
    <property type="entry name" value="PFN"/>
</dbReference>
<comment type="caution">
    <text evidence="3">The sequence shown here is derived from an EMBL/GenBank/DDBJ whole genome shotgun (WGS) entry which is preliminary data.</text>
</comment>
<dbReference type="GO" id="GO:0003785">
    <property type="term" value="F:actin monomer binding"/>
    <property type="evidence" value="ECO:0007669"/>
    <property type="project" value="TreeGrafter"/>
</dbReference>
<name>A0AAV7K2U8_9METZ</name>
<dbReference type="PANTHER" id="PTHR11604">
    <property type="entry name" value="PROFILIN"/>
    <property type="match status" value="1"/>
</dbReference>